<protein>
    <submittedName>
        <fullName evidence="1">Uncharacterized protein</fullName>
    </submittedName>
</protein>
<keyword evidence="2" id="KW-1185">Reference proteome</keyword>
<evidence type="ECO:0000313" key="2">
    <source>
        <dbReference type="Proteomes" id="UP000003460"/>
    </source>
</evidence>
<proteinExistence type="predicted"/>
<comment type="caution">
    <text evidence="1">The sequence shown here is derived from an EMBL/GenBank/DDBJ whole genome shotgun (WGS) entry which is preliminary data.</text>
</comment>
<dbReference type="HOGENOM" id="CLU_3274761_0_0_10"/>
<evidence type="ECO:0000313" key="1">
    <source>
        <dbReference type="EMBL" id="EEX72123.1"/>
    </source>
</evidence>
<dbReference type="EMBL" id="ACIJ02000017">
    <property type="protein sequence ID" value="EEX72123.1"/>
    <property type="molecule type" value="Genomic_DNA"/>
</dbReference>
<sequence>MPRTPLYYTSLFCKGLPKGLLLPLLADAGLTLCVNPALPKD</sequence>
<name>C9LFM0_9BACT</name>
<organism evidence="1 2">
    <name type="scientific">Alloprevotella tannerae ATCC 51259</name>
    <dbReference type="NCBI Taxonomy" id="626522"/>
    <lineage>
        <taxon>Bacteria</taxon>
        <taxon>Pseudomonadati</taxon>
        <taxon>Bacteroidota</taxon>
        <taxon>Bacteroidia</taxon>
        <taxon>Bacteroidales</taxon>
        <taxon>Prevotellaceae</taxon>
        <taxon>Alloprevotella</taxon>
    </lineage>
</organism>
<accession>C9LFM0</accession>
<dbReference type="Proteomes" id="UP000003460">
    <property type="component" value="Unassembled WGS sequence"/>
</dbReference>
<reference evidence="1" key="1">
    <citation type="submission" date="2009-09" db="EMBL/GenBank/DDBJ databases">
        <authorList>
            <person name="Weinstock G."/>
            <person name="Sodergren E."/>
            <person name="Clifton S."/>
            <person name="Fulton L."/>
            <person name="Fulton B."/>
            <person name="Courtney L."/>
            <person name="Fronick C."/>
            <person name="Harrison M."/>
            <person name="Strong C."/>
            <person name="Farmer C."/>
            <person name="Delahaunty K."/>
            <person name="Markovic C."/>
            <person name="Hall O."/>
            <person name="Minx P."/>
            <person name="Tomlinson C."/>
            <person name="Mitreva M."/>
            <person name="Nelson J."/>
            <person name="Hou S."/>
            <person name="Wollam A."/>
            <person name="Pepin K.H."/>
            <person name="Johnson M."/>
            <person name="Bhonagiri V."/>
            <person name="Nash W.E."/>
            <person name="Warren W."/>
            <person name="Chinwalla A."/>
            <person name="Mardis E.R."/>
            <person name="Wilson R.K."/>
        </authorList>
    </citation>
    <scope>NUCLEOTIDE SEQUENCE [LARGE SCALE GENOMIC DNA]</scope>
    <source>
        <strain evidence="1">ATCC 51259</strain>
    </source>
</reference>
<gene>
    <name evidence="1" type="ORF">GCWU000325_01003</name>
</gene>
<dbReference type="AlphaFoldDB" id="C9LFM0"/>